<comment type="caution">
    <text evidence="3">The sequence shown here is derived from an EMBL/GenBank/DDBJ whole genome shotgun (WGS) entry which is preliminary data.</text>
</comment>
<dbReference type="PANTHER" id="PTHR33542:SF5">
    <property type="entry name" value="FERROCHELATASE CHE1"/>
    <property type="match status" value="1"/>
</dbReference>
<keyword evidence="4" id="KW-1185">Reference proteome</keyword>
<dbReference type="CDD" id="cd03416">
    <property type="entry name" value="CbiX_SirB_N"/>
    <property type="match status" value="1"/>
</dbReference>
<evidence type="ECO:0000313" key="4">
    <source>
        <dbReference type="Proteomes" id="UP000567795"/>
    </source>
</evidence>
<dbReference type="PANTHER" id="PTHR33542">
    <property type="entry name" value="SIROHYDROCHLORIN FERROCHELATASE, CHLOROPLASTIC"/>
    <property type="match status" value="1"/>
</dbReference>
<keyword evidence="2" id="KW-0456">Lyase</keyword>
<dbReference type="InterPro" id="IPR002762">
    <property type="entry name" value="CbiX-like"/>
</dbReference>
<dbReference type="InterPro" id="IPR050963">
    <property type="entry name" value="Sirohydro_Cobaltochel/CbiX"/>
</dbReference>
<organism evidence="3 4">
    <name type="scientific">Allostreptomyces psammosilenae</name>
    <dbReference type="NCBI Taxonomy" id="1892865"/>
    <lineage>
        <taxon>Bacteria</taxon>
        <taxon>Bacillati</taxon>
        <taxon>Actinomycetota</taxon>
        <taxon>Actinomycetes</taxon>
        <taxon>Kitasatosporales</taxon>
        <taxon>Streptomycetaceae</taxon>
        <taxon>Allostreptomyces</taxon>
    </lineage>
</organism>
<evidence type="ECO:0000256" key="1">
    <source>
        <dbReference type="ARBA" id="ARBA00022723"/>
    </source>
</evidence>
<dbReference type="GO" id="GO:0046872">
    <property type="term" value="F:metal ion binding"/>
    <property type="evidence" value="ECO:0007669"/>
    <property type="project" value="UniProtKB-KW"/>
</dbReference>
<proteinExistence type="predicted"/>
<evidence type="ECO:0000313" key="3">
    <source>
        <dbReference type="EMBL" id="NYI05346.1"/>
    </source>
</evidence>
<reference evidence="3 4" key="1">
    <citation type="submission" date="2020-07" db="EMBL/GenBank/DDBJ databases">
        <title>Sequencing the genomes of 1000 actinobacteria strains.</title>
        <authorList>
            <person name="Klenk H.-P."/>
        </authorList>
    </citation>
    <scope>NUCLEOTIDE SEQUENCE [LARGE SCALE GENOMIC DNA]</scope>
    <source>
        <strain evidence="3 4">DSM 42178</strain>
    </source>
</reference>
<dbReference type="Gene3D" id="3.40.50.1400">
    <property type="match status" value="2"/>
</dbReference>
<protein>
    <submittedName>
        <fullName evidence="3">Sirohydrochlorin ferrochelatase</fullName>
    </submittedName>
</protein>
<dbReference type="Pfam" id="PF01903">
    <property type="entry name" value="CbiX"/>
    <property type="match status" value="2"/>
</dbReference>
<name>A0A852ZSD3_9ACTN</name>
<dbReference type="AlphaFoldDB" id="A0A852ZSD3"/>
<dbReference type="Proteomes" id="UP000567795">
    <property type="component" value="Unassembled WGS sequence"/>
</dbReference>
<dbReference type="SUPFAM" id="SSF53800">
    <property type="entry name" value="Chelatase"/>
    <property type="match status" value="1"/>
</dbReference>
<dbReference type="RefSeq" id="WP_179814099.1">
    <property type="nucleotide sequence ID" value="NZ_JACBZD010000001.1"/>
</dbReference>
<keyword evidence="1" id="KW-0479">Metal-binding</keyword>
<accession>A0A852ZSD3</accession>
<gene>
    <name evidence="3" type="ORF">FHU37_002289</name>
</gene>
<evidence type="ECO:0000256" key="2">
    <source>
        <dbReference type="ARBA" id="ARBA00023239"/>
    </source>
</evidence>
<sequence>MTTALFPPARLGAGRRSIPSRPTVLLVAHGTRHPGGAPVAEALARAVGERHGLPWRVAYVDVHGPTIPEALADVPGPVVVLPAFLASGYHVRVDIPEQLALAGRRIAAGAAPATAAVGSAGGAVPGEGVPVGAVPVVGDSVSGAVSGATDAHGGTAVVADAIGPHPLLLRTLRDRLREAGARPRDAVVLAAAGSSDHSALAEVASVADGLGRRLGRPVPVGYAATATPSVPEAVARLREAGARRVSVASWLLAPGLFADRLAAAGADAVAAPLGDHRAVVDVLTERLTAAWATTREFPTPALRCAG</sequence>
<dbReference type="GO" id="GO:0016829">
    <property type="term" value="F:lyase activity"/>
    <property type="evidence" value="ECO:0007669"/>
    <property type="project" value="UniProtKB-KW"/>
</dbReference>
<dbReference type="EMBL" id="JACBZD010000001">
    <property type="protein sequence ID" value="NYI05346.1"/>
    <property type="molecule type" value="Genomic_DNA"/>
</dbReference>